<proteinExistence type="predicted"/>
<organism evidence="1 2">
    <name type="scientific">Centaurea solstitialis</name>
    <name type="common">yellow star-thistle</name>
    <dbReference type="NCBI Taxonomy" id="347529"/>
    <lineage>
        <taxon>Eukaryota</taxon>
        <taxon>Viridiplantae</taxon>
        <taxon>Streptophyta</taxon>
        <taxon>Embryophyta</taxon>
        <taxon>Tracheophyta</taxon>
        <taxon>Spermatophyta</taxon>
        <taxon>Magnoliopsida</taxon>
        <taxon>eudicotyledons</taxon>
        <taxon>Gunneridae</taxon>
        <taxon>Pentapetalae</taxon>
        <taxon>asterids</taxon>
        <taxon>campanulids</taxon>
        <taxon>Asterales</taxon>
        <taxon>Asteraceae</taxon>
        <taxon>Carduoideae</taxon>
        <taxon>Cardueae</taxon>
        <taxon>Centaureinae</taxon>
        <taxon>Centaurea</taxon>
    </lineage>
</organism>
<dbReference type="InterPro" id="IPR036047">
    <property type="entry name" value="F-box-like_dom_sf"/>
</dbReference>
<name>A0AA38SSA1_9ASTR</name>
<dbReference type="PANTHER" id="PTHR31348:SF4">
    <property type="entry name" value="PHYTOCHROME A-ASSOCIATED F-BOX PROTEIN"/>
    <property type="match status" value="1"/>
</dbReference>
<dbReference type="PANTHER" id="PTHR31348">
    <property type="entry name" value="EID1-LIKE F-BOX PROTEIN 2-RELATED"/>
    <property type="match status" value="1"/>
</dbReference>
<dbReference type="AlphaFoldDB" id="A0AA38SSA1"/>
<protein>
    <recommendedName>
        <fullName evidence="3">F-box domain-containing protein</fullName>
    </recommendedName>
</protein>
<keyword evidence="2" id="KW-1185">Reference proteome</keyword>
<reference evidence="1" key="1">
    <citation type="submission" date="2023-03" db="EMBL/GenBank/DDBJ databases">
        <title>Chromosome-scale reference genome and RAD-based genetic map of yellow starthistle (Centaurea solstitialis) reveal putative structural variation and QTLs associated with invader traits.</title>
        <authorList>
            <person name="Reatini B."/>
            <person name="Cang F.A."/>
            <person name="Jiang Q."/>
            <person name="Mckibben M.T.W."/>
            <person name="Barker M.S."/>
            <person name="Rieseberg L.H."/>
            <person name="Dlugosch K.M."/>
        </authorList>
    </citation>
    <scope>NUCLEOTIDE SEQUENCE</scope>
    <source>
        <strain evidence="1">CAN-66</strain>
        <tissue evidence="1">Leaf</tissue>
    </source>
</reference>
<accession>A0AA38SSA1</accession>
<evidence type="ECO:0008006" key="3">
    <source>
        <dbReference type="Google" id="ProtNLM"/>
    </source>
</evidence>
<gene>
    <name evidence="1" type="ORF">OSB04_020221</name>
</gene>
<evidence type="ECO:0000313" key="2">
    <source>
        <dbReference type="Proteomes" id="UP001172457"/>
    </source>
</evidence>
<dbReference type="InterPro" id="IPR040267">
    <property type="entry name" value="EID1-like"/>
</dbReference>
<dbReference type="EMBL" id="JARYMX010000005">
    <property type="protein sequence ID" value="KAJ9547678.1"/>
    <property type="molecule type" value="Genomic_DNA"/>
</dbReference>
<comment type="caution">
    <text evidence="1">The sequence shown here is derived from an EMBL/GenBank/DDBJ whole genome shotgun (WGS) entry which is preliminary data.</text>
</comment>
<dbReference type="Proteomes" id="UP001172457">
    <property type="component" value="Chromosome 5"/>
</dbReference>
<dbReference type="SUPFAM" id="SSF81383">
    <property type="entry name" value="F-box domain"/>
    <property type="match status" value="1"/>
</dbReference>
<sequence>MSEIEPENVFSYLSDDVVLNIFFKLVDDPRNWSRLACVCTKFSSLIRTICWKTKCHQAIPAVVSDLIPANCSESSAVGGGWASLHKLAVCCPGLVHSGVLLENSDFGLERDLGPDENYPISSESIQSNLPPFMIRSMELNLICSIESEANPSSSTPLDDKINGVKPNFNGSDCSWSLYDDLYLDTINPIFVTKIHNPDPKHDSSSNCSSAAIDDIKQASDFSICKKRRICRSLTSHLASEAWNFQPEQAARKQVSRRLFVHLRLAWMCSYEEKRNYMLFRGVFKNFKRSRVWRTINDGNRRSKIDLNCAFCPSDEVWELHSAFCLRPAYGFHDDGEPVVRAYVCENGHVSGAWTDWPLIHSHHDDQFDCGLVVMPWANPMHR</sequence>
<evidence type="ECO:0000313" key="1">
    <source>
        <dbReference type="EMBL" id="KAJ9547678.1"/>
    </source>
</evidence>